<evidence type="ECO:0000313" key="2">
    <source>
        <dbReference type="EMBL" id="KAG0560072.1"/>
    </source>
</evidence>
<evidence type="ECO:0000256" key="1">
    <source>
        <dbReference type="SAM" id="MobiDB-lite"/>
    </source>
</evidence>
<dbReference type="EMBL" id="CM026431">
    <property type="protein sequence ID" value="KAG0560072.1"/>
    <property type="molecule type" value="Genomic_DNA"/>
</dbReference>
<comment type="caution">
    <text evidence="2">The sequence shown here is derived from an EMBL/GenBank/DDBJ whole genome shotgun (WGS) entry which is preliminary data.</text>
</comment>
<reference evidence="2" key="1">
    <citation type="submission" date="2020-06" db="EMBL/GenBank/DDBJ databases">
        <title>WGS assembly of Ceratodon purpureus strain R40.</title>
        <authorList>
            <person name="Carey S.B."/>
            <person name="Jenkins J."/>
            <person name="Shu S."/>
            <person name="Lovell J.T."/>
            <person name="Sreedasyam A."/>
            <person name="Maumus F."/>
            <person name="Tiley G.P."/>
            <person name="Fernandez-Pozo N."/>
            <person name="Barry K."/>
            <person name="Chen C."/>
            <person name="Wang M."/>
            <person name="Lipzen A."/>
            <person name="Daum C."/>
            <person name="Saski C.A."/>
            <person name="Payton A.C."/>
            <person name="Mcbreen J.C."/>
            <person name="Conrad R.E."/>
            <person name="Kollar L.M."/>
            <person name="Olsson S."/>
            <person name="Huttunen S."/>
            <person name="Landis J.B."/>
            <person name="Wickett N.J."/>
            <person name="Johnson M.G."/>
            <person name="Rensing S.A."/>
            <person name="Grimwood J."/>
            <person name="Schmutz J."/>
            <person name="Mcdaniel S.F."/>
        </authorList>
    </citation>
    <scope>NUCLEOTIDE SEQUENCE</scope>
    <source>
        <strain evidence="2">R40</strain>
    </source>
</reference>
<keyword evidence="3" id="KW-1185">Reference proteome</keyword>
<dbReference type="AlphaFoldDB" id="A0A8T0GSY5"/>
<sequence length="107" mass="11718">MHLVELVVCPFQWHTLGPVLIDRPVSYVVYVAGSKFTPSNSTPSSTGDSRGEEPHRSKLEAIQLPKSVLTELTISESTNTCGGLPHITMSDHIFFKLKTLGPNRQSA</sequence>
<organism evidence="2 3">
    <name type="scientific">Ceratodon purpureus</name>
    <name type="common">Fire moss</name>
    <name type="synonym">Dicranum purpureum</name>
    <dbReference type="NCBI Taxonomy" id="3225"/>
    <lineage>
        <taxon>Eukaryota</taxon>
        <taxon>Viridiplantae</taxon>
        <taxon>Streptophyta</taxon>
        <taxon>Embryophyta</taxon>
        <taxon>Bryophyta</taxon>
        <taxon>Bryophytina</taxon>
        <taxon>Bryopsida</taxon>
        <taxon>Dicranidae</taxon>
        <taxon>Pseudoditrichales</taxon>
        <taxon>Ditrichaceae</taxon>
        <taxon>Ceratodon</taxon>
    </lineage>
</organism>
<gene>
    <name evidence="2" type="ORF">KC19_10G152500</name>
</gene>
<feature type="compositionally biased region" description="Polar residues" evidence="1">
    <location>
        <begin position="36"/>
        <end position="48"/>
    </location>
</feature>
<name>A0A8T0GSY5_CERPU</name>
<accession>A0A8T0GSY5</accession>
<feature type="region of interest" description="Disordered" evidence="1">
    <location>
        <begin position="35"/>
        <end position="58"/>
    </location>
</feature>
<proteinExistence type="predicted"/>
<feature type="compositionally biased region" description="Basic and acidic residues" evidence="1">
    <location>
        <begin position="49"/>
        <end position="58"/>
    </location>
</feature>
<evidence type="ECO:0000313" key="3">
    <source>
        <dbReference type="Proteomes" id="UP000822688"/>
    </source>
</evidence>
<dbReference type="Proteomes" id="UP000822688">
    <property type="component" value="Chromosome 10"/>
</dbReference>
<protein>
    <submittedName>
        <fullName evidence="2">Uncharacterized protein</fullName>
    </submittedName>
</protein>